<name>A0A6G8Q6D4_9ACTN</name>
<dbReference type="InterPro" id="IPR000322">
    <property type="entry name" value="Glyco_hydro_31_TIM"/>
</dbReference>
<feature type="domain" description="Glycosyl hydrolase family 31 C-terminal" evidence="4">
    <location>
        <begin position="637"/>
        <end position="724"/>
    </location>
</feature>
<evidence type="ECO:0000259" key="4">
    <source>
        <dbReference type="Pfam" id="PF21365"/>
    </source>
</evidence>
<gene>
    <name evidence="5" type="ORF">GBA63_04680</name>
</gene>
<protein>
    <submittedName>
        <fullName evidence="5">Alpha-glucosidase</fullName>
        <ecNumber evidence="5">3.2.1.20</ecNumber>
    </submittedName>
</protein>
<dbReference type="Gene3D" id="2.60.40.1760">
    <property type="entry name" value="glycosyl hydrolase (family 31)"/>
    <property type="match status" value="1"/>
</dbReference>
<dbReference type="SUPFAM" id="SSF51445">
    <property type="entry name" value="(Trans)glycosidases"/>
    <property type="match status" value="1"/>
</dbReference>
<dbReference type="Gene3D" id="2.60.40.1180">
    <property type="entry name" value="Golgi alpha-mannosidase II"/>
    <property type="match status" value="1"/>
</dbReference>
<evidence type="ECO:0000313" key="5">
    <source>
        <dbReference type="EMBL" id="QIN82013.1"/>
    </source>
</evidence>
<dbReference type="KEGG" id="rub:GBA63_04680"/>
<dbReference type="InterPro" id="IPR048395">
    <property type="entry name" value="Glyco_hydro_31_C"/>
</dbReference>
<evidence type="ECO:0000256" key="1">
    <source>
        <dbReference type="ARBA" id="ARBA00007806"/>
    </source>
</evidence>
<comment type="similarity">
    <text evidence="1 2">Belongs to the glycosyl hydrolase 31 family.</text>
</comment>
<dbReference type="InterPro" id="IPR017853">
    <property type="entry name" value="GH"/>
</dbReference>
<dbReference type="EC" id="3.2.1.20" evidence="5"/>
<dbReference type="CDD" id="cd14752">
    <property type="entry name" value="GH31_N"/>
    <property type="match status" value="1"/>
</dbReference>
<dbReference type="AlphaFoldDB" id="A0A6G8Q6D4"/>
<dbReference type="GO" id="GO:0030246">
    <property type="term" value="F:carbohydrate binding"/>
    <property type="evidence" value="ECO:0007669"/>
    <property type="project" value="InterPro"/>
</dbReference>
<dbReference type="SUPFAM" id="SSF51011">
    <property type="entry name" value="Glycosyl hydrolase domain"/>
    <property type="match status" value="1"/>
</dbReference>
<organism evidence="5 6">
    <name type="scientific">Rubrobacter tropicus</name>
    <dbReference type="NCBI Taxonomy" id="2653851"/>
    <lineage>
        <taxon>Bacteria</taxon>
        <taxon>Bacillati</taxon>
        <taxon>Actinomycetota</taxon>
        <taxon>Rubrobacteria</taxon>
        <taxon>Rubrobacterales</taxon>
        <taxon>Rubrobacteraceae</taxon>
        <taxon>Rubrobacter</taxon>
    </lineage>
</organism>
<dbReference type="NCBIfam" id="NF007746">
    <property type="entry name" value="PRK10426.1"/>
    <property type="match status" value="1"/>
</dbReference>
<evidence type="ECO:0000256" key="2">
    <source>
        <dbReference type="RuleBase" id="RU361185"/>
    </source>
</evidence>
<keyword evidence="2 5" id="KW-0326">Glycosidase</keyword>
<evidence type="ECO:0000259" key="3">
    <source>
        <dbReference type="Pfam" id="PF01055"/>
    </source>
</evidence>
<dbReference type="Proteomes" id="UP000501452">
    <property type="component" value="Chromosome"/>
</dbReference>
<keyword evidence="2 5" id="KW-0378">Hydrolase</keyword>
<dbReference type="InterPro" id="IPR013780">
    <property type="entry name" value="Glyco_hydro_b"/>
</dbReference>
<dbReference type="Pfam" id="PF01055">
    <property type="entry name" value="Glyco_hydro_31_2nd"/>
    <property type="match status" value="1"/>
</dbReference>
<dbReference type="CDD" id="cd06594">
    <property type="entry name" value="GH31_glucosidase_YihQ"/>
    <property type="match status" value="1"/>
</dbReference>
<accession>A0A6G8Q6D4</accession>
<evidence type="ECO:0000313" key="6">
    <source>
        <dbReference type="Proteomes" id="UP000501452"/>
    </source>
</evidence>
<dbReference type="InterPro" id="IPR011013">
    <property type="entry name" value="Gal_mutarotase_sf_dom"/>
</dbReference>
<dbReference type="RefSeq" id="WP_166173923.1">
    <property type="nucleotide sequence ID" value="NZ_CP045119.1"/>
</dbReference>
<dbReference type="GO" id="GO:0004558">
    <property type="term" value="F:alpha-1,4-glucosidase activity"/>
    <property type="evidence" value="ECO:0007669"/>
    <property type="project" value="UniProtKB-EC"/>
</dbReference>
<dbReference type="Gene3D" id="3.20.20.80">
    <property type="entry name" value="Glycosidases"/>
    <property type="match status" value="1"/>
</dbReference>
<dbReference type="InterPro" id="IPR044112">
    <property type="entry name" value="YihQ_TIM-like"/>
</dbReference>
<dbReference type="PANTHER" id="PTHR46959">
    <property type="entry name" value="SULFOQUINOVOSIDASE"/>
    <property type="match status" value="1"/>
</dbReference>
<dbReference type="SUPFAM" id="SSF74650">
    <property type="entry name" value="Galactose mutarotase-like"/>
    <property type="match status" value="1"/>
</dbReference>
<feature type="domain" description="Glycoside hydrolase family 31 TIM barrel" evidence="3">
    <location>
        <begin position="308"/>
        <end position="614"/>
    </location>
</feature>
<sequence>MFVFATIVALAAFLGLIRDPRSASGNLAGVSREVVPGERRVGNFIVDLEDGRDGAVVSVAHASEPGRDLWSSVPGESFVSAARGEETVEERNGHFSVEDEVEGLLPDQTIDALRRRDGNLVLSGRLVGGSGSVAYTVAFSAVDGNRLRFEVEVDDPSYDRVYLTYATRPEERFFGFGAQYTYSDLKGHEVPVFIQEQGIGRGLQPLTWGADWQAGAGGDPYTSYASVPHYLTSEMRSLFLENYEYSSFDLRDEERVRVEVFSPRMKGQILSGDTPAELIGEYTEYAGRMRPLPDWILSGAVVGMQGGSRRVREVRDRLEALDTPVAAFWLQDWVGQRRTSFGTQLWWNWELDDKRYPGWDRLVADLRRDDVRVMTYVNPFLADPSRKSNLRRDLFAEARAQGYLVEDRDGGPYMIEAGDFSAAMVDLTNPEARDWIKGVIKENLLREGASGWMADFGEGLPYDAVLHSGESAAAYHNRYAEEWAEVNREAIREAGREDEIVFFNRSGFTRSPGESTLFWLGDQLVSWDEHDGIKSAVTGMLSSGFSGFSLQHSDIGGYTAIDNPVLRYHRSGELLKRWTELAAFTTVFRTHEGNRPGMNHQFYSNGESLEHFSRFANVHAAWEPYRKDLVREAAETGLPVVRHPFINYPRDAEVLDPEHQFMVGREFMVAPVLDPGEETAELYLPAGRWVHLWSGREYGSRERGERLTVEAPIGEPAVFFRKGSRAGEAFRRELGERGLL</sequence>
<keyword evidence="6" id="KW-1185">Reference proteome</keyword>
<dbReference type="GO" id="GO:0005975">
    <property type="term" value="P:carbohydrate metabolic process"/>
    <property type="evidence" value="ECO:0007669"/>
    <property type="project" value="InterPro"/>
</dbReference>
<dbReference type="InterPro" id="IPR052990">
    <property type="entry name" value="Sulfoquinovosidase_GH31"/>
</dbReference>
<dbReference type="PANTHER" id="PTHR46959:SF2">
    <property type="entry name" value="SULFOQUINOVOSIDASE"/>
    <property type="match status" value="1"/>
</dbReference>
<proteinExistence type="inferred from homology"/>
<dbReference type="Pfam" id="PF21365">
    <property type="entry name" value="Glyco_hydro_31_3rd"/>
    <property type="match status" value="1"/>
</dbReference>
<reference evidence="5 6" key="1">
    <citation type="submission" date="2019-10" db="EMBL/GenBank/DDBJ databases">
        <title>Rubrobacter sp nov SCSIO 52090 isolated from a deep-sea sediment in the South China Sea.</title>
        <authorList>
            <person name="Chen R.W."/>
        </authorList>
    </citation>
    <scope>NUCLEOTIDE SEQUENCE [LARGE SCALE GENOMIC DNA]</scope>
    <source>
        <strain evidence="5 6">SCSIO 52909</strain>
    </source>
</reference>
<dbReference type="EMBL" id="CP045119">
    <property type="protein sequence ID" value="QIN82013.1"/>
    <property type="molecule type" value="Genomic_DNA"/>
</dbReference>